<organism evidence="6 7">
    <name type="scientific">Penicillium brevicompactum</name>
    <dbReference type="NCBI Taxonomy" id="5074"/>
    <lineage>
        <taxon>Eukaryota</taxon>
        <taxon>Fungi</taxon>
        <taxon>Dikarya</taxon>
        <taxon>Ascomycota</taxon>
        <taxon>Pezizomycotina</taxon>
        <taxon>Eurotiomycetes</taxon>
        <taxon>Eurotiomycetidae</taxon>
        <taxon>Eurotiales</taxon>
        <taxon>Aspergillaceae</taxon>
        <taxon>Penicillium</taxon>
    </lineage>
</organism>
<evidence type="ECO:0000256" key="1">
    <source>
        <dbReference type="ARBA" id="ARBA00022603"/>
    </source>
</evidence>
<dbReference type="PIRSF" id="PIRSF005739">
    <property type="entry name" value="O-mtase"/>
    <property type="match status" value="1"/>
</dbReference>
<protein>
    <recommendedName>
        <fullName evidence="5">O-methyltransferase C-terminal domain-containing protein</fullName>
    </recommendedName>
</protein>
<keyword evidence="3" id="KW-0949">S-adenosyl-L-methionine</keyword>
<sequence length="410" mass="45738">MTDSIILSLTDQIRQEVSGEAVSPGHQHARLLQLADELKLAIETPTETVLRLIYQPPENAALRTVVDMGIFPLLIRDGQKNGLTATDIALCTGADRALIVRLMRVMSALGLCTNIEPEVYRPNEKTITMTQPIGQDGIQLRFIPENRTDTSSYDLTVPTLSKLPEYLREHSYSNPEDYASSPMQWAVGQSQFEWLAKNKRHQALFNSYMSSRREGKPNWFDVYPLDRLTEGASAHPEAVFLVDIGGNQGHDLGKFVSEYRPKPGRLILQDLPKIVSTVDRTGIETMGYSFLDPQPVKNARAYYFRAIFHDWPDHICQKILLNTAAAMDPTYSRIIIVDFVLPDTNAGRMQSAMDIQMMSIGAGVERSKRQWTELLASVGLMISGIWNSSPGMESIIEVVPALGASVSELD</sequence>
<dbReference type="SUPFAM" id="SSF53335">
    <property type="entry name" value="S-adenosyl-L-methionine-dependent methyltransferases"/>
    <property type="match status" value="1"/>
</dbReference>
<keyword evidence="1" id="KW-0489">Methyltransferase</keyword>
<reference evidence="6" key="2">
    <citation type="journal article" date="2023" name="IMA Fungus">
        <title>Comparative genomic study of the Penicillium genus elucidates a diverse pangenome and 15 lateral gene transfer events.</title>
        <authorList>
            <person name="Petersen C."/>
            <person name="Sorensen T."/>
            <person name="Nielsen M.R."/>
            <person name="Sondergaard T.E."/>
            <person name="Sorensen J.L."/>
            <person name="Fitzpatrick D.A."/>
            <person name="Frisvad J.C."/>
            <person name="Nielsen K.L."/>
        </authorList>
    </citation>
    <scope>NUCLEOTIDE SEQUENCE</scope>
    <source>
        <strain evidence="6">IBT 35675</strain>
    </source>
</reference>
<dbReference type="AlphaFoldDB" id="A0A9W9RTY9"/>
<comment type="caution">
    <text evidence="6">The sequence shown here is derived from an EMBL/GenBank/DDBJ whole genome shotgun (WGS) entry which is preliminary data.</text>
</comment>
<dbReference type="Proteomes" id="UP001148299">
    <property type="component" value="Unassembled WGS sequence"/>
</dbReference>
<feature type="domain" description="O-methyltransferase C-terminal" evidence="5">
    <location>
        <begin position="185"/>
        <end position="379"/>
    </location>
</feature>
<dbReference type="GO" id="GO:0008171">
    <property type="term" value="F:O-methyltransferase activity"/>
    <property type="evidence" value="ECO:0007669"/>
    <property type="project" value="InterPro"/>
</dbReference>
<evidence type="ECO:0000313" key="7">
    <source>
        <dbReference type="Proteomes" id="UP001148299"/>
    </source>
</evidence>
<dbReference type="PROSITE" id="PS51683">
    <property type="entry name" value="SAM_OMT_II"/>
    <property type="match status" value="1"/>
</dbReference>
<keyword evidence="2" id="KW-0808">Transferase</keyword>
<dbReference type="GO" id="GO:0032259">
    <property type="term" value="P:methylation"/>
    <property type="evidence" value="ECO:0007669"/>
    <property type="project" value="UniProtKB-KW"/>
</dbReference>
<evidence type="ECO:0000256" key="3">
    <source>
        <dbReference type="ARBA" id="ARBA00022691"/>
    </source>
</evidence>
<gene>
    <name evidence="6" type="ORF">N7541_000364</name>
</gene>
<dbReference type="EMBL" id="JAPZBR010000001">
    <property type="protein sequence ID" value="KAJ5366423.1"/>
    <property type="molecule type" value="Genomic_DNA"/>
</dbReference>
<dbReference type="SUPFAM" id="SSF46785">
    <property type="entry name" value="Winged helix' DNA-binding domain"/>
    <property type="match status" value="1"/>
</dbReference>
<evidence type="ECO:0000313" key="6">
    <source>
        <dbReference type="EMBL" id="KAJ5366423.1"/>
    </source>
</evidence>
<dbReference type="InterPro" id="IPR036390">
    <property type="entry name" value="WH_DNA-bd_sf"/>
</dbReference>
<dbReference type="InterPro" id="IPR029063">
    <property type="entry name" value="SAM-dependent_MTases_sf"/>
</dbReference>
<dbReference type="Gene3D" id="1.10.10.10">
    <property type="entry name" value="Winged helix-like DNA-binding domain superfamily/Winged helix DNA-binding domain"/>
    <property type="match status" value="1"/>
</dbReference>
<reference evidence="6" key="1">
    <citation type="submission" date="2022-12" db="EMBL/GenBank/DDBJ databases">
        <authorList>
            <person name="Petersen C."/>
        </authorList>
    </citation>
    <scope>NUCLEOTIDE SEQUENCE</scope>
    <source>
        <strain evidence="6">IBT 35675</strain>
    </source>
</reference>
<dbReference type="InterPro" id="IPR036388">
    <property type="entry name" value="WH-like_DNA-bd_sf"/>
</dbReference>
<feature type="active site" description="Proton acceptor" evidence="4">
    <location>
        <position position="309"/>
    </location>
</feature>
<evidence type="ECO:0000259" key="5">
    <source>
        <dbReference type="Pfam" id="PF00891"/>
    </source>
</evidence>
<dbReference type="InterPro" id="IPR001077">
    <property type="entry name" value="COMT_C"/>
</dbReference>
<dbReference type="PANTHER" id="PTHR43712:SF11">
    <property type="entry name" value="O-METHYLTRANSFERASE (AFU_ORTHOLOGUE AFUA_2G17820)-RELATED"/>
    <property type="match status" value="1"/>
</dbReference>
<dbReference type="PANTHER" id="PTHR43712">
    <property type="entry name" value="PUTATIVE (AFU_ORTHOLOGUE AFUA_4G14580)-RELATED"/>
    <property type="match status" value="1"/>
</dbReference>
<name>A0A9W9RTY9_PENBR</name>
<dbReference type="InterPro" id="IPR016461">
    <property type="entry name" value="COMT-like"/>
</dbReference>
<dbReference type="GO" id="GO:0044550">
    <property type="term" value="P:secondary metabolite biosynthetic process"/>
    <property type="evidence" value="ECO:0007669"/>
    <property type="project" value="UniProtKB-ARBA"/>
</dbReference>
<dbReference type="Pfam" id="PF00891">
    <property type="entry name" value="Methyltransf_2"/>
    <property type="match status" value="1"/>
</dbReference>
<dbReference type="Gene3D" id="3.40.50.150">
    <property type="entry name" value="Vaccinia Virus protein VP39"/>
    <property type="match status" value="1"/>
</dbReference>
<evidence type="ECO:0000256" key="4">
    <source>
        <dbReference type="PIRSR" id="PIRSR005739-1"/>
    </source>
</evidence>
<evidence type="ECO:0000256" key="2">
    <source>
        <dbReference type="ARBA" id="ARBA00022679"/>
    </source>
</evidence>
<accession>A0A9W9RTY9</accession>
<proteinExistence type="predicted"/>
<keyword evidence="7" id="KW-1185">Reference proteome</keyword>